<gene>
    <name evidence="1" type="ORF">GC098_22340</name>
</gene>
<sequence>MSYKDTFIQVSADCPVEVGIVPSMKKDSKTAHLIQYELLSQNPYKYTQGELIYEVHLQHKQIPQSEIETRSDEIRKELFSKNHPCLRASMLPKKHGWGVHYNEEGKIAIYPMESEAYQQFVEAGTGREEGPKLLFAMRNSRG</sequence>
<reference evidence="1 2" key="1">
    <citation type="submission" date="2019-10" db="EMBL/GenBank/DDBJ databases">
        <title>Description of Paenibacillus terrestris sp. nov.</title>
        <authorList>
            <person name="Carlier A."/>
            <person name="Qi S."/>
        </authorList>
    </citation>
    <scope>NUCLEOTIDE SEQUENCE [LARGE SCALE GENOMIC DNA]</scope>
    <source>
        <strain evidence="1 2">LMG 31458</strain>
    </source>
</reference>
<dbReference type="EMBL" id="WHOA01000148">
    <property type="protein sequence ID" value="NOU74102.1"/>
    <property type="molecule type" value="Genomic_DNA"/>
</dbReference>
<organism evidence="1 2">
    <name type="scientific">Paenibacillus phytorum</name>
    <dbReference type="NCBI Taxonomy" id="2654977"/>
    <lineage>
        <taxon>Bacteria</taxon>
        <taxon>Bacillati</taxon>
        <taxon>Bacillota</taxon>
        <taxon>Bacilli</taxon>
        <taxon>Bacillales</taxon>
        <taxon>Paenibacillaceae</taxon>
        <taxon>Paenibacillus</taxon>
    </lineage>
</organism>
<evidence type="ECO:0000313" key="2">
    <source>
        <dbReference type="Proteomes" id="UP000616779"/>
    </source>
</evidence>
<comment type="caution">
    <text evidence="1">The sequence shown here is derived from an EMBL/GenBank/DDBJ whole genome shotgun (WGS) entry which is preliminary data.</text>
</comment>
<accession>A0ABX1XZU3</accession>
<proteinExistence type="predicted"/>
<protein>
    <submittedName>
        <fullName evidence="1">Uncharacterized protein</fullName>
    </submittedName>
</protein>
<dbReference type="InterPro" id="IPR046155">
    <property type="entry name" value="DUF6157"/>
</dbReference>
<dbReference type="Pfam" id="PF19654">
    <property type="entry name" value="DUF6157"/>
    <property type="match status" value="1"/>
</dbReference>
<name>A0ABX1XZU3_9BACL</name>
<evidence type="ECO:0000313" key="1">
    <source>
        <dbReference type="EMBL" id="NOU74102.1"/>
    </source>
</evidence>
<keyword evidence="2" id="KW-1185">Reference proteome</keyword>
<dbReference type="Proteomes" id="UP000616779">
    <property type="component" value="Unassembled WGS sequence"/>
</dbReference>